<protein>
    <submittedName>
        <fullName evidence="3">Uncharacterized protein</fullName>
    </submittedName>
</protein>
<gene>
    <name evidence="3" type="ORF">QR680_015487</name>
</gene>
<name>A0AA39HA33_9BILA</name>
<feature type="signal peptide" evidence="2">
    <location>
        <begin position="1"/>
        <end position="19"/>
    </location>
</feature>
<keyword evidence="1" id="KW-1133">Transmembrane helix</keyword>
<dbReference type="PANTHER" id="PTHR21523">
    <property type="match status" value="1"/>
</dbReference>
<evidence type="ECO:0000256" key="2">
    <source>
        <dbReference type="SAM" id="SignalP"/>
    </source>
</evidence>
<keyword evidence="1" id="KW-0472">Membrane</keyword>
<dbReference type="PANTHER" id="PTHR21523:SF37">
    <property type="entry name" value="MLT-TEN (MLT-10) RELATED"/>
    <property type="match status" value="1"/>
</dbReference>
<dbReference type="Pfam" id="PF04870">
    <property type="entry name" value="Moulting_cycle"/>
    <property type="match status" value="1"/>
</dbReference>
<feature type="transmembrane region" description="Helical" evidence="1">
    <location>
        <begin position="615"/>
        <end position="637"/>
    </location>
</feature>
<reference evidence="3" key="1">
    <citation type="submission" date="2023-06" db="EMBL/GenBank/DDBJ databases">
        <title>Genomic analysis of the entomopathogenic nematode Steinernema hermaphroditum.</title>
        <authorList>
            <person name="Schwarz E.M."/>
            <person name="Heppert J.K."/>
            <person name="Baniya A."/>
            <person name="Schwartz H.T."/>
            <person name="Tan C.-H."/>
            <person name="Antoshechkin I."/>
            <person name="Sternberg P.W."/>
            <person name="Goodrich-Blair H."/>
            <person name="Dillman A.R."/>
        </authorList>
    </citation>
    <scope>NUCLEOTIDE SEQUENCE</scope>
    <source>
        <strain evidence="3">PS9179</strain>
        <tissue evidence="3">Whole animal</tissue>
    </source>
</reference>
<comment type="caution">
    <text evidence="3">The sequence shown here is derived from an EMBL/GenBank/DDBJ whole genome shotgun (WGS) entry which is preliminary data.</text>
</comment>
<keyword evidence="1" id="KW-0812">Transmembrane</keyword>
<dbReference type="InterPro" id="IPR006954">
    <property type="entry name" value="Mlt-10-like"/>
</dbReference>
<keyword evidence="2" id="KW-0732">Signal</keyword>
<dbReference type="AlphaFoldDB" id="A0AA39HA33"/>
<keyword evidence="4" id="KW-1185">Reference proteome</keyword>
<dbReference type="Proteomes" id="UP001175271">
    <property type="component" value="Unassembled WGS sequence"/>
</dbReference>
<accession>A0AA39HA33</accession>
<evidence type="ECO:0000313" key="4">
    <source>
        <dbReference type="Proteomes" id="UP001175271"/>
    </source>
</evidence>
<feature type="transmembrane region" description="Helical" evidence="1">
    <location>
        <begin position="585"/>
        <end position="603"/>
    </location>
</feature>
<evidence type="ECO:0000313" key="3">
    <source>
        <dbReference type="EMBL" id="KAK0400869.1"/>
    </source>
</evidence>
<feature type="transmembrane region" description="Helical" evidence="1">
    <location>
        <begin position="549"/>
        <end position="573"/>
    </location>
</feature>
<evidence type="ECO:0000256" key="1">
    <source>
        <dbReference type="SAM" id="Phobius"/>
    </source>
</evidence>
<feature type="chain" id="PRO_5041345610" evidence="2">
    <location>
        <begin position="20"/>
        <end position="703"/>
    </location>
</feature>
<sequence length="703" mass="78567">MDTCFWLIFLFILVQRALCDGEENITETSQPGAKYYNGKALVVPIGDEATVSLLQRWHNQAFSGLFAAFANQRLPNLSDDEKTRLQECSSKATEPATQAKCVVEILDAEKIKIKVEQKKKHEGLIVQNELRHKSINYETSSTVAKLLKYEKLRRDYEKKPLLKRFQAVSRLKRAILQRSEYALVSSDEDRTPLGVIANRLVSLVRALKNKNDTASWSSTIVNLHQKAKKIRWEREFERRIRKKLGIDGYTIPEQSAKRVIMSKAGRFTDHPEEDLLREKIEEAGSTINGTSQKAVVEDAIRFLREGIKLALMLTGGNVTDFEKKTVKVASPRFMPVVAEEQDPDTISLLSPSLFGMHDESDGSDEMMSIAKALKVLPNRDQEDWLNLIVEASGVSDQVDRIEKINDAKREENRQQSNLNGGPLYFTRQNVSDMYGDFETRKIDVHDEFVRSFTPDQLNKLNETGYAFMNKQQIHHLYGPTSPFNNSETLHRLLSIDDEISEEHIERDLRLVAEMKDFNIRKKDILLSPIVLTPLVLAGAAMSQPIILSPVVLSPAVLSAAALGPVILSPWVFVPVILSPRVLSPLIVNPLIFSPIILSPLALHPLILSPGVFNPLVLSPLLLSPLILSPQVFTPLILSPMCLNPLILNPGVGGPLILSPFVLSPLILSPQALFAVVLSPYALSPLIESKLILSSVVLSPSWLS</sequence>
<proteinExistence type="predicted"/>
<dbReference type="EMBL" id="JAUCMV010000004">
    <property type="protein sequence ID" value="KAK0400869.1"/>
    <property type="molecule type" value="Genomic_DNA"/>
</dbReference>
<organism evidence="3 4">
    <name type="scientific">Steinernema hermaphroditum</name>
    <dbReference type="NCBI Taxonomy" id="289476"/>
    <lineage>
        <taxon>Eukaryota</taxon>
        <taxon>Metazoa</taxon>
        <taxon>Ecdysozoa</taxon>
        <taxon>Nematoda</taxon>
        <taxon>Chromadorea</taxon>
        <taxon>Rhabditida</taxon>
        <taxon>Tylenchina</taxon>
        <taxon>Panagrolaimomorpha</taxon>
        <taxon>Strongyloidoidea</taxon>
        <taxon>Steinernematidae</taxon>
        <taxon>Steinernema</taxon>
    </lineage>
</organism>